<keyword evidence="4 7" id="KW-0812">Transmembrane</keyword>
<feature type="transmembrane region" description="Helical" evidence="7">
    <location>
        <begin position="255"/>
        <end position="278"/>
    </location>
</feature>
<evidence type="ECO:0000313" key="8">
    <source>
        <dbReference type="EMBL" id="MEO2216632.1"/>
    </source>
</evidence>
<evidence type="ECO:0000313" key="9">
    <source>
        <dbReference type="Proteomes" id="UP001455709"/>
    </source>
</evidence>
<organism evidence="8 9">
    <name type="scientific">Chromobacterium vaccinii</name>
    <dbReference type="NCBI Taxonomy" id="1108595"/>
    <lineage>
        <taxon>Bacteria</taxon>
        <taxon>Pseudomonadati</taxon>
        <taxon>Pseudomonadota</taxon>
        <taxon>Betaproteobacteria</taxon>
        <taxon>Neisseriales</taxon>
        <taxon>Chromobacteriaceae</taxon>
        <taxon>Chromobacterium</taxon>
    </lineage>
</organism>
<dbReference type="PANTHER" id="PTHR23513:SF9">
    <property type="entry name" value="ENTEROBACTIN EXPORTER ENTS"/>
    <property type="match status" value="1"/>
</dbReference>
<gene>
    <name evidence="8" type="ORF">ABGV49_06130</name>
</gene>
<feature type="transmembrane region" description="Helical" evidence="7">
    <location>
        <begin position="166"/>
        <end position="184"/>
    </location>
</feature>
<proteinExistence type="predicted"/>
<dbReference type="PANTHER" id="PTHR23513">
    <property type="entry name" value="INTEGRAL MEMBRANE EFFLUX PROTEIN-RELATED"/>
    <property type="match status" value="1"/>
</dbReference>
<evidence type="ECO:0000256" key="1">
    <source>
        <dbReference type="ARBA" id="ARBA00004651"/>
    </source>
</evidence>
<reference evidence="8 9" key="1">
    <citation type="submission" date="2024-05" db="EMBL/GenBank/DDBJ databases">
        <authorList>
            <person name="De Oliveira J.P."/>
            <person name="Noriler S.A."/>
            <person name="De Oliveira A.G."/>
            <person name="Sipoli D.S."/>
        </authorList>
    </citation>
    <scope>NUCLEOTIDE SEQUENCE [LARGE SCALE GENOMIC DNA]</scope>
    <source>
        <strain evidence="8 9">LABIM189</strain>
    </source>
</reference>
<feature type="transmembrane region" description="Helical" evidence="7">
    <location>
        <begin position="340"/>
        <end position="366"/>
    </location>
</feature>
<evidence type="ECO:0000256" key="4">
    <source>
        <dbReference type="ARBA" id="ARBA00022692"/>
    </source>
</evidence>
<dbReference type="Pfam" id="PF07690">
    <property type="entry name" value="MFS_1"/>
    <property type="match status" value="1"/>
</dbReference>
<feature type="transmembrane region" description="Helical" evidence="7">
    <location>
        <begin position="141"/>
        <end position="160"/>
    </location>
</feature>
<comment type="subcellular location">
    <subcellularLocation>
        <location evidence="1">Cell membrane</location>
        <topology evidence="1">Multi-pass membrane protein</topology>
    </subcellularLocation>
</comment>
<feature type="transmembrane region" description="Helical" evidence="7">
    <location>
        <begin position="283"/>
        <end position="303"/>
    </location>
</feature>
<evidence type="ECO:0000256" key="5">
    <source>
        <dbReference type="ARBA" id="ARBA00022989"/>
    </source>
</evidence>
<evidence type="ECO:0000256" key="7">
    <source>
        <dbReference type="SAM" id="Phobius"/>
    </source>
</evidence>
<feature type="transmembrane region" description="Helical" evidence="7">
    <location>
        <begin position="372"/>
        <end position="390"/>
    </location>
</feature>
<keyword evidence="3" id="KW-1003">Cell membrane</keyword>
<keyword evidence="5 7" id="KW-1133">Transmembrane helix</keyword>
<evidence type="ECO:0000256" key="2">
    <source>
        <dbReference type="ARBA" id="ARBA00022448"/>
    </source>
</evidence>
<feature type="transmembrane region" description="Helical" evidence="7">
    <location>
        <begin position="99"/>
        <end position="120"/>
    </location>
</feature>
<feature type="transmembrane region" description="Helical" evidence="7">
    <location>
        <begin position="309"/>
        <end position="328"/>
    </location>
</feature>
<dbReference type="RefSeq" id="WP_347370080.1">
    <property type="nucleotide sequence ID" value="NZ_JBDOJC010000001.1"/>
</dbReference>
<keyword evidence="2" id="KW-0813">Transport</keyword>
<feature type="transmembrane region" description="Helical" evidence="7">
    <location>
        <begin position="219"/>
        <end position="249"/>
    </location>
</feature>
<dbReference type="EMBL" id="JBDOJC010000001">
    <property type="protein sequence ID" value="MEO2216632.1"/>
    <property type="molecule type" value="Genomic_DNA"/>
</dbReference>
<evidence type="ECO:0000256" key="6">
    <source>
        <dbReference type="ARBA" id="ARBA00023136"/>
    </source>
</evidence>
<keyword evidence="9" id="KW-1185">Reference proteome</keyword>
<name>A0ABV0F967_9NEIS</name>
<sequence>MNNVRMLSFLGSRAASALGDQFLMFAVPLIVYHSTGSATMSGLAFLCEWLPRVISLPLAGTFSDRLGGRRVYALADGTRAGACLLAALGLSMWPGHSFAMAAILMAICAACYAQAFIALESTVPMLVPPEQMPKAQSILQAIDYSAGVLGPALAGALSLWLAPSQLLWAACGVFAVSAAGVCTLPPMPLRAAASQPSERRPLFLDSLQHGFATLRQAPVLLALVALSMLVNLVVGLALSTSAAVTVGVFGKTDQVYATLQAFMGMLSIASFLLVPWLLRRASVYQLGMAAFALIISGGVLMGLASHYSIFVLGYALSFGLCGLFNVFIRTERLHWIPKEKLGRVISVIVLLNQLSLPLSGLLVTLLANRIPLQWLFIGAALLAFGLWMPLQAYIRPRAVTAQPSLA</sequence>
<dbReference type="Proteomes" id="UP001455709">
    <property type="component" value="Unassembled WGS sequence"/>
</dbReference>
<comment type="caution">
    <text evidence="8">The sequence shown here is derived from an EMBL/GenBank/DDBJ whole genome shotgun (WGS) entry which is preliminary data.</text>
</comment>
<accession>A0ABV0F967</accession>
<evidence type="ECO:0000256" key="3">
    <source>
        <dbReference type="ARBA" id="ARBA00022475"/>
    </source>
</evidence>
<keyword evidence="6 7" id="KW-0472">Membrane</keyword>
<dbReference type="InterPro" id="IPR011701">
    <property type="entry name" value="MFS"/>
</dbReference>
<dbReference type="CDD" id="cd06173">
    <property type="entry name" value="MFS_MefA_like"/>
    <property type="match status" value="1"/>
</dbReference>
<dbReference type="Gene3D" id="1.20.1250.20">
    <property type="entry name" value="MFS general substrate transporter like domains"/>
    <property type="match status" value="1"/>
</dbReference>
<dbReference type="SUPFAM" id="SSF103473">
    <property type="entry name" value="MFS general substrate transporter"/>
    <property type="match status" value="1"/>
</dbReference>
<dbReference type="InterPro" id="IPR036259">
    <property type="entry name" value="MFS_trans_sf"/>
</dbReference>
<protein>
    <submittedName>
        <fullName evidence="8">MFS transporter</fullName>
    </submittedName>
</protein>